<evidence type="ECO:0000256" key="8">
    <source>
        <dbReference type="SAM" id="Phobius"/>
    </source>
</evidence>
<keyword evidence="3" id="KW-0378">Hydrolase</keyword>
<name>A0A9P7E2Y3_9AGAM</name>
<reference evidence="9" key="1">
    <citation type="journal article" date="2020" name="New Phytol.">
        <title>Comparative genomics reveals dynamic genome evolution in host specialist ectomycorrhizal fungi.</title>
        <authorList>
            <person name="Lofgren L.A."/>
            <person name="Nguyen N.H."/>
            <person name="Vilgalys R."/>
            <person name="Ruytinx J."/>
            <person name="Liao H.L."/>
            <person name="Branco S."/>
            <person name="Kuo A."/>
            <person name="LaButti K."/>
            <person name="Lipzen A."/>
            <person name="Andreopoulos W."/>
            <person name="Pangilinan J."/>
            <person name="Riley R."/>
            <person name="Hundley H."/>
            <person name="Na H."/>
            <person name="Barry K."/>
            <person name="Grigoriev I.V."/>
            <person name="Stajich J.E."/>
            <person name="Kennedy P.G."/>
        </authorList>
    </citation>
    <scope>NUCLEOTIDE SEQUENCE</scope>
    <source>
        <strain evidence="9">MN1</strain>
    </source>
</reference>
<evidence type="ECO:0000256" key="2">
    <source>
        <dbReference type="ARBA" id="ARBA00022692"/>
    </source>
</evidence>
<dbReference type="OrthoDB" id="5579088at2759"/>
<dbReference type="RefSeq" id="XP_041189248.1">
    <property type="nucleotide sequence ID" value="XM_041340812.1"/>
</dbReference>
<dbReference type="GO" id="GO:0005789">
    <property type="term" value="C:endoplasmic reticulum membrane"/>
    <property type="evidence" value="ECO:0007669"/>
    <property type="project" value="UniProtKB-SubCell"/>
</dbReference>
<dbReference type="GO" id="GO:0019915">
    <property type="term" value="P:lipid storage"/>
    <property type="evidence" value="ECO:0007669"/>
    <property type="project" value="InterPro"/>
</dbReference>
<gene>
    <name evidence="9" type="ORF">BJ212DRAFT_1484540</name>
</gene>
<keyword evidence="4" id="KW-0256">Endoplasmic reticulum</keyword>
<feature type="transmembrane region" description="Helical" evidence="8">
    <location>
        <begin position="195"/>
        <end position="216"/>
    </location>
</feature>
<dbReference type="Proteomes" id="UP000807769">
    <property type="component" value="Unassembled WGS sequence"/>
</dbReference>
<keyword evidence="2 8" id="KW-0812">Transmembrane</keyword>
<evidence type="ECO:0000313" key="10">
    <source>
        <dbReference type="Proteomes" id="UP000807769"/>
    </source>
</evidence>
<dbReference type="AlphaFoldDB" id="A0A9P7E2Y3"/>
<evidence type="ECO:0000256" key="4">
    <source>
        <dbReference type="ARBA" id="ARBA00022824"/>
    </source>
</evidence>
<protein>
    <submittedName>
        <fullName evidence="9">Uncharacterized protein</fullName>
    </submittedName>
</protein>
<keyword evidence="10" id="KW-1185">Reference proteome</keyword>
<keyword evidence="5 8" id="KW-1133">Transmembrane helix</keyword>
<accession>A0A9P7E2Y3</accession>
<proteinExistence type="predicted"/>
<evidence type="ECO:0000256" key="6">
    <source>
        <dbReference type="ARBA" id="ARBA00023098"/>
    </source>
</evidence>
<evidence type="ECO:0000256" key="1">
    <source>
        <dbReference type="ARBA" id="ARBA00004477"/>
    </source>
</evidence>
<evidence type="ECO:0000313" key="9">
    <source>
        <dbReference type="EMBL" id="KAG1809422.1"/>
    </source>
</evidence>
<dbReference type="InterPro" id="IPR019388">
    <property type="entry name" value="FIT"/>
</dbReference>
<keyword evidence="7 8" id="KW-0472">Membrane</keyword>
<dbReference type="GeneID" id="64634828"/>
<comment type="caution">
    <text evidence="9">The sequence shown here is derived from an EMBL/GenBank/DDBJ whole genome shotgun (WGS) entry which is preliminary data.</text>
</comment>
<evidence type="ECO:0000256" key="3">
    <source>
        <dbReference type="ARBA" id="ARBA00022801"/>
    </source>
</evidence>
<evidence type="ECO:0000256" key="5">
    <source>
        <dbReference type="ARBA" id="ARBA00022989"/>
    </source>
</evidence>
<dbReference type="PANTHER" id="PTHR23129">
    <property type="entry name" value="ACYL-COENZYME A DIPHOSPHATASE FITM2"/>
    <property type="match status" value="1"/>
</dbReference>
<organism evidence="9 10">
    <name type="scientific">Suillus subaureus</name>
    <dbReference type="NCBI Taxonomy" id="48587"/>
    <lineage>
        <taxon>Eukaryota</taxon>
        <taxon>Fungi</taxon>
        <taxon>Dikarya</taxon>
        <taxon>Basidiomycota</taxon>
        <taxon>Agaricomycotina</taxon>
        <taxon>Agaricomycetes</taxon>
        <taxon>Agaricomycetidae</taxon>
        <taxon>Boletales</taxon>
        <taxon>Suillineae</taxon>
        <taxon>Suillaceae</taxon>
        <taxon>Suillus</taxon>
    </lineage>
</organism>
<dbReference type="EMBL" id="JABBWG010000034">
    <property type="protein sequence ID" value="KAG1809422.1"/>
    <property type="molecule type" value="Genomic_DNA"/>
</dbReference>
<evidence type="ECO:0000256" key="7">
    <source>
        <dbReference type="ARBA" id="ARBA00023136"/>
    </source>
</evidence>
<dbReference type="GO" id="GO:0008654">
    <property type="term" value="P:phospholipid biosynthetic process"/>
    <property type="evidence" value="ECO:0007669"/>
    <property type="project" value="TreeGrafter"/>
</dbReference>
<dbReference type="PANTHER" id="PTHR23129:SF0">
    <property type="entry name" value="ACYL-COENZYME A DIPHOSPHATASE FITM2"/>
    <property type="match status" value="1"/>
</dbReference>
<keyword evidence="6" id="KW-0443">Lipid metabolism</keyword>
<dbReference type="GO" id="GO:0034389">
    <property type="term" value="P:lipid droplet organization"/>
    <property type="evidence" value="ECO:0007669"/>
    <property type="project" value="TreeGrafter"/>
</dbReference>
<feature type="transmembrane region" description="Helical" evidence="8">
    <location>
        <begin position="228"/>
        <end position="246"/>
    </location>
</feature>
<sequence length="247" mass="27751">MSVDVCYLAFGGITAILLFGTLYSVTYDTYLDTSNPILTQLPHHLHATHYFANKSNILNLYFIKRAWGWTSAAFLTLWLTSPPHKRTVHRVVKWGVETAAHSSFGGRVHGHPPVGTVFTVPYEYCFTRTAISRETHPSLFVGSFAESSLWVPDDRLPVLPRLRKGHDVSGHVFLLTMSVLFLVDQIRVSLRARTWSLAHACAVAFNIVLVAIWLFAISTTSVYFHSPFEKFTGYLLGVAGYIVTLLY</sequence>
<feature type="transmembrane region" description="Helical" evidence="8">
    <location>
        <begin position="7"/>
        <end position="26"/>
    </location>
</feature>
<dbReference type="Pfam" id="PF10261">
    <property type="entry name" value="FIT"/>
    <property type="match status" value="2"/>
</dbReference>
<comment type="subcellular location">
    <subcellularLocation>
        <location evidence="1">Endoplasmic reticulum membrane</location>
        <topology evidence="1">Multi-pass membrane protein</topology>
    </subcellularLocation>
</comment>
<dbReference type="GO" id="GO:0010945">
    <property type="term" value="F:coenzyme A diphosphatase activity"/>
    <property type="evidence" value="ECO:0007669"/>
    <property type="project" value="InterPro"/>
</dbReference>